<protein>
    <submittedName>
        <fullName evidence="1">Uncharacterized protein</fullName>
    </submittedName>
</protein>
<accession>A0A9D3NCA5</accession>
<organism evidence="1 2">
    <name type="scientific">Hemibagrus wyckioides</name>
    <dbReference type="NCBI Taxonomy" id="337641"/>
    <lineage>
        <taxon>Eukaryota</taxon>
        <taxon>Metazoa</taxon>
        <taxon>Chordata</taxon>
        <taxon>Craniata</taxon>
        <taxon>Vertebrata</taxon>
        <taxon>Euteleostomi</taxon>
        <taxon>Actinopterygii</taxon>
        <taxon>Neopterygii</taxon>
        <taxon>Teleostei</taxon>
        <taxon>Ostariophysi</taxon>
        <taxon>Siluriformes</taxon>
        <taxon>Bagridae</taxon>
        <taxon>Hemibagrus</taxon>
    </lineage>
</organism>
<sequence length="75" mass="8398">MRRSVTDFTKTPSEKHNFLEGLLGVEGVSRVCWLHFSSNHSTESDTKTCCIISNQEETTRAGVEAEFLLFTPAGY</sequence>
<keyword evidence="2" id="KW-1185">Reference proteome</keyword>
<dbReference type="AlphaFoldDB" id="A0A9D3NCA5"/>
<proteinExistence type="predicted"/>
<reference evidence="1 2" key="1">
    <citation type="submission" date="2021-06" db="EMBL/GenBank/DDBJ databases">
        <title>Chromosome-level genome assembly of the red-tail catfish (Hemibagrus wyckioides).</title>
        <authorList>
            <person name="Shao F."/>
        </authorList>
    </citation>
    <scope>NUCLEOTIDE SEQUENCE [LARGE SCALE GENOMIC DNA]</scope>
    <source>
        <strain evidence="1">EC202008001</strain>
        <tissue evidence="1">Blood</tissue>
    </source>
</reference>
<dbReference type="EMBL" id="JAHKSW010000022">
    <property type="protein sequence ID" value="KAG7318673.1"/>
    <property type="molecule type" value="Genomic_DNA"/>
</dbReference>
<evidence type="ECO:0000313" key="2">
    <source>
        <dbReference type="Proteomes" id="UP000824219"/>
    </source>
</evidence>
<evidence type="ECO:0000313" key="1">
    <source>
        <dbReference type="EMBL" id="KAG7318673.1"/>
    </source>
</evidence>
<name>A0A9D3NCA5_9TELE</name>
<comment type="caution">
    <text evidence="1">The sequence shown here is derived from an EMBL/GenBank/DDBJ whole genome shotgun (WGS) entry which is preliminary data.</text>
</comment>
<dbReference type="Proteomes" id="UP000824219">
    <property type="component" value="Linkage Group LG22"/>
</dbReference>
<gene>
    <name evidence="1" type="ORF">KOW79_018428</name>
</gene>